<evidence type="ECO:0000256" key="8">
    <source>
        <dbReference type="ARBA" id="ARBA00049985"/>
    </source>
</evidence>
<comment type="similarity">
    <text evidence="8">Belongs to the ABC transporter superfamily. Drug exporter-1 (DrugE1) (TC 3.A.1.105) family.</text>
</comment>
<keyword evidence="4" id="KW-0547">Nucleotide-binding</keyword>
<accession>A0A7G9YHJ7</accession>
<dbReference type="Pfam" id="PF00005">
    <property type="entry name" value="ABC_tran"/>
    <property type="match status" value="1"/>
</dbReference>
<proteinExistence type="inferred from homology"/>
<dbReference type="InterPro" id="IPR025302">
    <property type="entry name" value="DrrA1/2-like_C"/>
</dbReference>
<dbReference type="SUPFAM" id="SSF52540">
    <property type="entry name" value="P-loop containing nucleoside triphosphate hydrolases"/>
    <property type="match status" value="1"/>
</dbReference>
<dbReference type="InterPro" id="IPR003439">
    <property type="entry name" value="ABC_transporter-like_ATP-bd"/>
</dbReference>
<dbReference type="AlphaFoldDB" id="A0A7G9YHJ7"/>
<dbReference type="InterPro" id="IPR017871">
    <property type="entry name" value="ABC_transporter-like_CS"/>
</dbReference>
<protein>
    <submittedName>
        <fullName evidence="10">Vitamin B12 import ATP-binding protein BtuD</fullName>
    </submittedName>
</protein>
<name>A0A7G9YHJ7_9EURY</name>
<dbReference type="InterPro" id="IPR050763">
    <property type="entry name" value="ABC_transporter_ATP-binding"/>
</dbReference>
<feature type="domain" description="ABC transporter" evidence="9">
    <location>
        <begin position="8"/>
        <end position="238"/>
    </location>
</feature>
<dbReference type="GO" id="GO:0016887">
    <property type="term" value="F:ATP hydrolysis activity"/>
    <property type="evidence" value="ECO:0007669"/>
    <property type="project" value="InterPro"/>
</dbReference>
<sequence>MKNVTNMIEAEGLMKNYGELVAVDHIDLKVASGEIFGFLGPNGAGKTTTVRMLTGIIRPTHGKVRIAGFDLLRDPIKAKEVMGVVPELSNAYTELSAWKNLQLMAELYGVPAKAAKARAEELLVRFGLHDRKDHKTKTFSKGMKQRLVIAMSLMSDPEILFLDEPTSGLDVMSARMIKDVLQELNNRGKTIFLTTHYMEEANQLCNRVAIINHGRIAAIAPPEKLKARIGGLGRVEVSFNTHVDSSNLRSISGVTDVRVSGDKTYLYTDEPGMTIPHLVDYCRSVDLEIVTLNTLTPTLEDVFIKLTGDEGGVEEMVGVDADGS</sequence>
<gene>
    <name evidence="10" type="primary">btuD</name>
    <name evidence="10" type="ORF">MJFALNKJ_00014</name>
</gene>
<evidence type="ECO:0000256" key="4">
    <source>
        <dbReference type="ARBA" id="ARBA00022741"/>
    </source>
</evidence>
<dbReference type="SMART" id="SM00382">
    <property type="entry name" value="AAA"/>
    <property type="match status" value="1"/>
</dbReference>
<dbReference type="PROSITE" id="PS50893">
    <property type="entry name" value="ABC_TRANSPORTER_2"/>
    <property type="match status" value="1"/>
</dbReference>
<evidence type="ECO:0000256" key="6">
    <source>
        <dbReference type="ARBA" id="ARBA00022967"/>
    </source>
</evidence>
<dbReference type="Pfam" id="PF13732">
    <property type="entry name" value="DrrA1-3_C"/>
    <property type="match status" value="1"/>
</dbReference>
<dbReference type="NCBIfam" id="TIGR01188">
    <property type="entry name" value="drrA"/>
    <property type="match status" value="1"/>
</dbReference>
<keyword evidence="7" id="KW-0472">Membrane</keyword>
<dbReference type="Gene3D" id="3.40.50.300">
    <property type="entry name" value="P-loop containing nucleotide triphosphate hydrolases"/>
    <property type="match status" value="1"/>
</dbReference>
<dbReference type="FunFam" id="3.40.50.300:FF:000589">
    <property type="entry name" value="ABC transporter, ATP-binding subunit"/>
    <property type="match status" value="1"/>
</dbReference>
<organism evidence="10">
    <name type="scientific">Candidatus Methanogaster sp. ANME-2c ERB4</name>
    <dbReference type="NCBI Taxonomy" id="2759911"/>
    <lineage>
        <taxon>Archaea</taxon>
        <taxon>Methanobacteriati</taxon>
        <taxon>Methanobacteriota</taxon>
        <taxon>Stenosarchaea group</taxon>
        <taxon>Methanomicrobia</taxon>
        <taxon>Methanosarcinales</taxon>
        <taxon>ANME-2 cluster</taxon>
        <taxon>Candidatus Methanogasteraceae</taxon>
        <taxon>Candidatus Methanogaster</taxon>
    </lineage>
</organism>
<keyword evidence="5 10" id="KW-0067">ATP-binding</keyword>
<evidence type="ECO:0000256" key="5">
    <source>
        <dbReference type="ARBA" id="ARBA00022840"/>
    </source>
</evidence>
<keyword evidence="3" id="KW-1003">Cell membrane</keyword>
<dbReference type="PANTHER" id="PTHR42711:SF5">
    <property type="entry name" value="ABC TRANSPORTER ATP-BINDING PROTEIN NATA"/>
    <property type="match status" value="1"/>
</dbReference>
<evidence type="ECO:0000256" key="3">
    <source>
        <dbReference type="ARBA" id="ARBA00022475"/>
    </source>
</evidence>
<dbReference type="GO" id="GO:0043215">
    <property type="term" value="P:daunorubicin transport"/>
    <property type="evidence" value="ECO:0007669"/>
    <property type="project" value="InterPro"/>
</dbReference>
<keyword evidence="2" id="KW-0813">Transport</keyword>
<dbReference type="GO" id="GO:1900753">
    <property type="term" value="P:doxorubicin transport"/>
    <property type="evidence" value="ECO:0007669"/>
    <property type="project" value="InterPro"/>
</dbReference>
<dbReference type="PROSITE" id="PS00211">
    <property type="entry name" value="ABC_TRANSPORTER_1"/>
    <property type="match status" value="1"/>
</dbReference>
<evidence type="ECO:0000313" key="10">
    <source>
        <dbReference type="EMBL" id="QNO47481.1"/>
    </source>
</evidence>
<comment type="subcellular location">
    <subcellularLocation>
        <location evidence="1">Cell membrane</location>
        <topology evidence="1">Peripheral membrane protein</topology>
        <orientation evidence="1">Cytoplasmic side</orientation>
    </subcellularLocation>
</comment>
<dbReference type="GO" id="GO:0005524">
    <property type="term" value="F:ATP binding"/>
    <property type="evidence" value="ECO:0007669"/>
    <property type="project" value="UniProtKB-KW"/>
</dbReference>
<dbReference type="PANTHER" id="PTHR42711">
    <property type="entry name" value="ABC TRANSPORTER ATP-BINDING PROTEIN"/>
    <property type="match status" value="1"/>
</dbReference>
<evidence type="ECO:0000256" key="1">
    <source>
        <dbReference type="ARBA" id="ARBA00004413"/>
    </source>
</evidence>
<dbReference type="GO" id="GO:0005886">
    <property type="term" value="C:plasma membrane"/>
    <property type="evidence" value="ECO:0007669"/>
    <property type="project" value="UniProtKB-SubCell"/>
</dbReference>
<dbReference type="EMBL" id="MT631264">
    <property type="protein sequence ID" value="QNO47481.1"/>
    <property type="molecule type" value="Genomic_DNA"/>
</dbReference>
<keyword evidence="6" id="KW-1278">Translocase</keyword>
<evidence type="ECO:0000259" key="9">
    <source>
        <dbReference type="PROSITE" id="PS50893"/>
    </source>
</evidence>
<reference evidence="10" key="1">
    <citation type="submission" date="2020-06" db="EMBL/GenBank/DDBJ databases">
        <title>Unique genomic features of the anaerobic methanotrophic archaea.</title>
        <authorList>
            <person name="Chadwick G.L."/>
            <person name="Skennerton C.T."/>
            <person name="Laso-Perez R."/>
            <person name="Leu A.O."/>
            <person name="Speth D.R."/>
            <person name="Yu H."/>
            <person name="Morgan-Lang C."/>
            <person name="Hatzenpichler R."/>
            <person name="Goudeau D."/>
            <person name="Malmstrom R."/>
            <person name="Brazelton W.J."/>
            <person name="Woyke T."/>
            <person name="Hallam S.J."/>
            <person name="Tyson G.W."/>
            <person name="Wegener G."/>
            <person name="Boetius A."/>
            <person name="Orphan V."/>
        </authorList>
    </citation>
    <scope>NUCLEOTIDE SEQUENCE</scope>
</reference>
<dbReference type="InterPro" id="IPR003593">
    <property type="entry name" value="AAA+_ATPase"/>
</dbReference>
<evidence type="ECO:0000256" key="7">
    <source>
        <dbReference type="ARBA" id="ARBA00023136"/>
    </source>
</evidence>
<dbReference type="InterPro" id="IPR027417">
    <property type="entry name" value="P-loop_NTPase"/>
</dbReference>
<dbReference type="InterPro" id="IPR005894">
    <property type="entry name" value="DrrA"/>
</dbReference>
<evidence type="ECO:0000256" key="2">
    <source>
        <dbReference type="ARBA" id="ARBA00022448"/>
    </source>
</evidence>